<evidence type="ECO:0000313" key="3">
    <source>
        <dbReference type="EMBL" id="GAB1253603.1"/>
    </source>
</evidence>
<feature type="domain" description="NAD(P)-binding" evidence="2">
    <location>
        <begin position="14"/>
        <end position="323"/>
    </location>
</feature>
<dbReference type="PANTHER" id="PTHR43000">
    <property type="entry name" value="DTDP-D-GLUCOSE 4,6-DEHYDRATASE-RELATED"/>
    <property type="match status" value="1"/>
</dbReference>
<evidence type="ECO:0008006" key="5">
    <source>
        <dbReference type="Google" id="ProtNLM"/>
    </source>
</evidence>
<dbReference type="Gene3D" id="3.40.50.720">
    <property type="entry name" value="NAD(P)-binding Rossmann-like Domain"/>
    <property type="match status" value="1"/>
</dbReference>
<gene>
    <name evidence="3" type="ORF">Defa_10900</name>
</gene>
<dbReference type="SUPFAM" id="SSF55811">
    <property type="entry name" value="Nudix"/>
    <property type="match status" value="1"/>
</dbReference>
<keyword evidence="4" id="KW-1185">Reference proteome</keyword>
<dbReference type="SUPFAM" id="SSF51735">
    <property type="entry name" value="NAD(P)-binding Rossmann-fold domains"/>
    <property type="match status" value="1"/>
</dbReference>
<dbReference type="InterPro" id="IPR000086">
    <property type="entry name" value="NUDIX_hydrolase_dom"/>
</dbReference>
<sequence>MIDLAFFKGKRIFLTGHTGFKGAWLSRVLLSAGAEVTGYSLKPEGDSNLFDLSGVSKNINNIFADIRDFHSLRKAFTEARPDIVIHFAAQPIVRASYIDPVYTYETNVLGTVYLLECARQSSTVRSVLNITTDKVYNNKEWVWGYREQDFLDGYDPYSNSKSCAELVTHSYARCFFKGEQVPVSTARAGNVIGGGDFAKDRIIPDCIRAQISNQAIRVRNPHGVRPYQHVLEPLFAYLLLVMRQYDSPELADAFNIGPEEIDCIPNGALVDLFCQHWGNGATWIDCSEKNAPHEATLLKLDCRKIMSTLNWRPRWHIAEAVAQTCAWSKVWLSGGDIPAEMDRQISLYNSPHETFSDVTDFIHGLHNASLDGSEGLPEELFLFISSITPIPNVDLFIQDKHGRLLLSWRDDAYYGKGWHIPGGCIRYGQSQHRCIADTSLRELGIEVSHDSEPIITCDAFRPQCGPHRNPRVRGHNITTLYRCYVPDDWEPPTAICSENGGPKPGEFQWFEDLPPDLLPIHHCYGDILQRELIKGKKNGKLA</sequence>
<dbReference type="Pfam" id="PF00293">
    <property type="entry name" value="NUDIX"/>
    <property type="match status" value="1"/>
</dbReference>
<organism evidence="3 4">
    <name type="scientific">Desulfovibrio falkowii</name>
    <dbReference type="NCBI Taxonomy" id="3136602"/>
    <lineage>
        <taxon>Bacteria</taxon>
        <taxon>Pseudomonadati</taxon>
        <taxon>Thermodesulfobacteriota</taxon>
        <taxon>Desulfovibrionia</taxon>
        <taxon>Desulfovibrionales</taxon>
        <taxon>Desulfovibrionaceae</taxon>
        <taxon>Desulfovibrio</taxon>
    </lineage>
</organism>
<proteinExistence type="predicted"/>
<protein>
    <recommendedName>
        <fullName evidence="5">CDP-glucose 4,6-dehydratase</fullName>
    </recommendedName>
</protein>
<dbReference type="InterPro" id="IPR013445">
    <property type="entry name" value="CDP_4_6_deHydtase"/>
</dbReference>
<dbReference type="CDD" id="cd05252">
    <property type="entry name" value="CDP_GD_SDR_e"/>
    <property type="match status" value="1"/>
</dbReference>
<evidence type="ECO:0000313" key="4">
    <source>
        <dbReference type="Proteomes" id="UP001628192"/>
    </source>
</evidence>
<accession>A0ABQ0E7F6</accession>
<dbReference type="Gene3D" id="3.90.79.10">
    <property type="entry name" value="Nucleoside Triphosphate Pyrophosphohydrolase"/>
    <property type="match status" value="1"/>
</dbReference>
<dbReference type="Pfam" id="PF16363">
    <property type="entry name" value="GDP_Man_Dehyd"/>
    <property type="match status" value="1"/>
</dbReference>
<dbReference type="Proteomes" id="UP001628192">
    <property type="component" value="Unassembled WGS sequence"/>
</dbReference>
<comment type="caution">
    <text evidence="3">The sequence shown here is derived from an EMBL/GenBank/DDBJ whole genome shotgun (WGS) entry which is preliminary data.</text>
</comment>
<feature type="domain" description="Nudix hydrolase" evidence="1">
    <location>
        <begin position="391"/>
        <end position="503"/>
    </location>
</feature>
<dbReference type="InterPro" id="IPR016040">
    <property type="entry name" value="NAD(P)-bd_dom"/>
</dbReference>
<dbReference type="Gene3D" id="3.90.25.10">
    <property type="entry name" value="UDP-galactose 4-epimerase, domain 1"/>
    <property type="match status" value="1"/>
</dbReference>
<dbReference type="NCBIfam" id="TIGR02622">
    <property type="entry name" value="CDP_4_6_dhtase"/>
    <property type="match status" value="1"/>
</dbReference>
<reference evidence="3 4" key="1">
    <citation type="journal article" date="2025" name="Int. J. Syst. Evol. Microbiol.">
        <title>Desulfovibrio falkowii sp. nov., Porphyromonas miyakawae sp. nov., Mediterraneibacter flintii sp. nov. and Owariibacterium komagatae gen. nov., sp. nov., isolated from human faeces.</title>
        <authorList>
            <person name="Hamaguchi T."/>
            <person name="Ohara M."/>
            <person name="Hisatomi A."/>
            <person name="Sekiguchi K."/>
            <person name="Takeda J.I."/>
            <person name="Ueyama J."/>
            <person name="Ito M."/>
            <person name="Nishiwaki H."/>
            <person name="Ogi T."/>
            <person name="Hirayama M."/>
            <person name="Ohkuma M."/>
            <person name="Sakamoto M."/>
            <person name="Ohno K."/>
        </authorList>
    </citation>
    <scope>NUCLEOTIDE SEQUENCE [LARGE SCALE GENOMIC DNA]</scope>
    <source>
        <strain evidence="3 4">13CB8C</strain>
    </source>
</reference>
<evidence type="ECO:0000259" key="2">
    <source>
        <dbReference type="Pfam" id="PF16363"/>
    </source>
</evidence>
<dbReference type="CDD" id="cd02883">
    <property type="entry name" value="NUDIX_Hydrolase"/>
    <property type="match status" value="1"/>
</dbReference>
<dbReference type="EMBL" id="BAAFSG010000001">
    <property type="protein sequence ID" value="GAB1253603.1"/>
    <property type="molecule type" value="Genomic_DNA"/>
</dbReference>
<evidence type="ECO:0000259" key="1">
    <source>
        <dbReference type="Pfam" id="PF00293"/>
    </source>
</evidence>
<name>A0ABQ0E7F6_9BACT</name>
<dbReference type="InterPro" id="IPR036291">
    <property type="entry name" value="NAD(P)-bd_dom_sf"/>
</dbReference>
<dbReference type="RefSeq" id="WP_407844361.1">
    <property type="nucleotide sequence ID" value="NZ_BAAFSG010000001.1"/>
</dbReference>
<dbReference type="InterPro" id="IPR015797">
    <property type="entry name" value="NUDIX_hydrolase-like_dom_sf"/>
</dbReference>